<dbReference type="InterPro" id="IPR019721">
    <property type="entry name" value="NADH-UbQ_OxRdtase_su21_N"/>
</dbReference>
<dbReference type="Proteomes" id="UP000189580">
    <property type="component" value="Chromosome c"/>
</dbReference>
<keyword evidence="4" id="KW-1185">Reference proteome</keyword>
<dbReference type="OrthoDB" id="196140at2759"/>
<dbReference type="AlphaFoldDB" id="A0A167CHA4"/>
<name>A0A167CHA4_9ASCO</name>
<reference evidence="3 4" key="1">
    <citation type="submission" date="2016-02" db="EMBL/GenBank/DDBJ databases">
        <title>Complete genome sequence and transcriptome regulation of the pentose utilising yeast Sugiyamaella lignohabitans.</title>
        <authorList>
            <person name="Bellasio M."/>
            <person name="Peymann A."/>
            <person name="Valli M."/>
            <person name="Sipitzky M."/>
            <person name="Graf A."/>
            <person name="Sauer M."/>
            <person name="Marx H."/>
            <person name="Mattanovich D."/>
        </authorList>
    </citation>
    <scope>NUCLEOTIDE SEQUENCE [LARGE SCALE GENOMIC DNA]</scope>
    <source>
        <strain evidence="3 4">CBS 10342</strain>
    </source>
</reference>
<dbReference type="PANTHER" id="PTHR34062:SF1">
    <property type="entry name" value="NADH-UBIQUINONE OXIDOREDUCTASE 21KDA SUBUNIT N-TERMINAL DOMAIN-CONTAINING PROTEIN"/>
    <property type="match status" value="1"/>
</dbReference>
<organism evidence="3 4">
    <name type="scientific">Sugiyamaella lignohabitans</name>
    <dbReference type="NCBI Taxonomy" id="796027"/>
    <lineage>
        <taxon>Eukaryota</taxon>
        <taxon>Fungi</taxon>
        <taxon>Dikarya</taxon>
        <taxon>Ascomycota</taxon>
        <taxon>Saccharomycotina</taxon>
        <taxon>Dipodascomycetes</taxon>
        <taxon>Dipodascales</taxon>
        <taxon>Trichomonascaceae</taxon>
        <taxon>Sugiyamaella</taxon>
    </lineage>
</organism>
<feature type="domain" description="NADH-ubiquinone oxidoreductase 21kDa subunit C-terminal fungi" evidence="2">
    <location>
        <begin position="112"/>
        <end position="189"/>
    </location>
</feature>
<evidence type="ECO:0000259" key="2">
    <source>
        <dbReference type="Pfam" id="PF12853"/>
    </source>
</evidence>
<evidence type="ECO:0008006" key="5">
    <source>
        <dbReference type="Google" id="ProtNLM"/>
    </source>
</evidence>
<dbReference type="RefSeq" id="XP_018734172.1">
    <property type="nucleotide sequence ID" value="XM_018881594.1"/>
</dbReference>
<protein>
    <recommendedName>
        <fullName evidence="5">NADH-ubiquinone oxidoreductase 21 kDa subunit</fullName>
    </recommendedName>
</protein>
<accession>A0A167CHA4</accession>
<dbReference type="InterPro" id="IPR024549">
    <property type="entry name" value="NADH-UbQ_OxRdtase_su21_C_fun"/>
</dbReference>
<feature type="domain" description="NADH-ubiquinone oxidoreductase 21kDa subunit N-terminal" evidence="1">
    <location>
        <begin position="18"/>
        <end position="103"/>
    </location>
</feature>
<dbReference type="Pfam" id="PF10785">
    <property type="entry name" value="NADH-u_ox-rdase"/>
    <property type="match status" value="1"/>
</dbReference>
<dbReference type="KEGG" id="slb:AWJ20_4516"/>
<evidence type="ECO:0000259" key="1">
    <source>
        <dbReference type="Pfam" id="PF10785"/>
    </source>
</evidence>
<evidence type="ECO:0000313" key="4">
    <source>
        <dbReference type="Proteomes" id="UP000189580"/>
    </source>
</evidence>
<sequence length="194" mass="21845">MSSTTSTAASGNIVLPQADYEIIDLDPHFSKVVQYFRGSDYLKIAAFTASGPAFLGAVSYIESSGKSFHVSPRYLRLATFFGLTAGFLNAYSQSSLRFQGAVENSREVSKDRYEVKSRLAKGLNPYKVEESDLPEWIRKVSARTSIHSYNALAFFPWFNLVRHEFHGVSLDKYYVTRPGEESWGFDLKAPEKNE</sequence>
<dbReference type="EMBL" id="CP014500">
    <property type="protein sequence ID" value="ANB11695.1"/>
    <property type="molecule type" value="Genomic_DNA"/>
</dbReference>
<dbReference type="GeneID" id="30036657"/>
<dbReference type="Pfam" id="PF12853">
    <property type="entry name" value="NADH_u_ox_C"/>
    <property type="match status" value="1"/>
</dbReference>
<gene>
    <name evidence="3" type="ORF">AWJ20_4516</name>
</gene>
<proteinExistence type="predicted"/>
<dbReference type="InterPro" id="IPR053229">
    <property type="entry name" value="NADH-Q_oxidrdct_subunit"/>
</dbReference>
<dbReference type="PANTHER" id="PTHR34062">
    <property type="entry name" value="OXIDOREDUCTASE 21 KDA SUBUNIT, PUTATIVE (AFU_ORTHOLOGUE AFUA_4G04750)-RELATED"/>
    <property type="match status" value="1"/>
</dbReference>
<evidence type="ECO:0000313" key="3">
    <source>
        <dbReference type="EMBL" id="ANB11695.1"/>
    </source>
</evidence>